<organism evidence="1 2">
    <name type="scientific">Streblomastix strix</name>
    <dbReference type="NCBI Taxonomy" id="222440"/>
    <lineage>
        <taxon>Eukaryota</taxon>
        <taxon>Metamonada</taxon>
        <taxon>Preaxostyla</taxon>
        <taxon>Oxymonadida</taxon>
        <taxon>Streblomastigidae</taxon>
        <taxon>Streblomastix</taxon>
    </lineage>
</organism>
<gene>
    <name evidence="1" type="ORF">EZS28_043946</name>
</gene>
<comment type="caution">
    <text evidence="1">The sequence shown here is derived from an EMBL/GenBank/DDBJ whole genome shotgun (WGS) entry which is preliminary data.</text>
</comment>
<dbReference type="InterPro" id="IPR043502">
    <property type="entry name" value="DNA/RNA_pol_sf"/>
</dbReference>
<protein>
    <submittedName>
        <fullName evidence="1">Uncharacterized protein</fullName>
    </submittedName>
</protein>
<name>A0A5J4TQL4_9EUKA</name>
<dbReference type="Proteomes" id="UP000324800">
    <property type="component" value="Unassembled WGS sequence"/>
</dbReference>
<dbReference type="EMBL" id="SNRW01026814">
    <property type="protein sequence ID" value="KAA6360527.1"/>
    <property type="molecule type" value="Genomic_DNA"/>
</dbReference>
<dbReference type="Gene3D" id="3.10.10.10">
    <property type="entry name" value="HIV Type 1 Reverse Transcriptase, subunit A, domain 1"/>
    <property type="match status" value="1"/>
</dbReference>
<sequence length="82" mass="9792">MKFIGTEDEAKEYKIMLEEKLNESIVIPIRKEQAILYNLTFMIKKTNGKWRKILDAKVQNKQIADFHFKMNDSNQVIQTVRF</sequence>
<evidence type="ECO:0000313" key="1">
    <source>
        <dbReference type="EMBL" id="KAA6360527.1"/>
    </source>
</evidence>
<reference evidence="1 2" key="1">
    <citation type="submission" date="2019-03" db="EMBL/GenBank/DDBJ databases">
        <title>Single cell metagenomics reveals metabolic interactions within the superorganism composed of flagellate Streblomastix strix and complex community of Bacteroidetes bacteria on its surface.</title>
        <authorList>
            <person name="Treitli S.C."/>
            <person name="Kolisko M."/>
            <person name="Husnik F."/>
            <person name="Keeling P."/>
            <person name="Hampl V."/>
        </authorList>
    </citation>
    <scope>NUCLEOTIDE SEQUENCE [LARGE SCALE GENOMIC DNA]</scope>
    <source>
        <strain evidence="1">ST1C</strain>
    </source>
</reference>
<dbReference type="SUPFAM" id="SSF56672">
    <property type="entry name" value="DNA/RNA polymerases"/>
    <property type="match status" value="1"/>
</dbReference>
<accession>A0A5J4TQL4</accession>
<evidence type="ECO:0000313" key="2">
    <source>
        <dbReference type="Proteomes" id="UP000324800"/>
    </source>
</evidence>
<proteinExistence type="predicted"/>
<dbReference type="AlphaFoldDB" id="A0A5J4TQL4"/>